<dbReference type="GO" id="GO:0000155">
    <property type="term" value="F:phosphorelay sensor kinase activity"/>
    <property type="evidence" value="ECO:0007669"/>
    <property type="project" value="InterPro"/>
</dbReference>
<feature type="domain" description="Histidine kinase" evidence="6">
    <location>
        <begin position="323"/>
        <end position="541"/>
    </location>
</feature>
<evidence type="ECO:0000259" key="6">
    <source>
        <dbReference type="PROSITE" id="PS50109"/>
    </source>
</evidence>
<dbReference type="CDD" id="cd00082">
    <property type="entry name" value="HisKA"/>
    <property type="match status" value="1"/>
</dbReference>
<proteinExistence type="predicted"/>
<dbReference type="PROSITE" id="PS50005">
    <property type="entry name" value="TPR"/>
    <property type="match status" value="1"/>
</dbReference>
<keyword evidence="5" id="KW-0812">Transmembrane</keyword>
<comment type="catalytic activity">
    <reaction evidence="1">
        <text>ATP + protein L-histidine = ADP + protein N-phospho-L-histidine.</text>
        <dbReference type="EC" id="2.7.13.3"/>
    </reaction>
</comment>
<dbReference type="CDD" id="cd00075">
    <property type="entry name" value="HATPase"/>
    <property type="match status" value="1"/>
</dbReference>
<name>A0A023BX73_9FLAO</name>
<dbReference type="InterPro" id="IPR003594">
    <property type="entry name" value="HATPase_dom"/>
</dbReference>
<feature type="transmembrane region" description="Helical" evidence="5">
    <location>
        <begin position="274"/>
        <end position="293"/>
    </location>
</feature>
<dbReference type="PANTHER" id="PTHR43547">
    <property type="entry name" value="TWO-COMPONENT HISTIDINE KINASE"/>
    <property type="match status" value="1"/>
</dbReference>
<dbReference type="EMBL" id="AQRA01000003">
    <property type="protein sequence ID" value="EZH74687.1"/>
    <property type="molecule type" value="Genomic_DNA"/>
</dbReference>
<protein>
    <recommendedName>
        <fullName evidence="2">histidine kinase</fullName>
        <ecNumber evidence="2">2.7.13.3</ecNumber>
    </recommendedName>
</protein>
<reference evidence="7 8" key="1">
    <citation type="submission" date="2014-04" db="EMBL/GenBank/DDBJ databases">
        <title>Aquimarina sp. 22II-S11-z7 Genome Sequencing.</title>
        <authorList>
            <person name="Lai Q."/>
        </authorList>
    </citation>
    <scope>NUCLEOTIDE SEQUENCE [LARGE SCALE GENOMIC DNA]</scope>
    <source>
        <strain evidence="7 8">22II-S11-z7</strain>
    </source>
</reference>
<dbReference type="SMART" id="SM00388">
    <property type="entry name" value="HisKA"/>
    <property type="match status" value="1"/>
</dbReference>
<dbReference type="PANTHER" id="PTHR43547:SF2">
    <property type="entry name" value="HYBRID SIGNAL TRANSDUCTION HISTIDINE KINASE C"/>
    <property type="match status" value="1"/>
</dbReference>
<dbReference type="PRINTS" id="PR00344">
    <property type="entry name" value="BCTRLSENSOR"/>
</dbReference>
<comment type="caution">
    <text evidence="7">The sequence shown here is derived from an EMBL/GenBank/DDBJ whole genome shotgun (WGS) entry which is preliminary data.</text>
</comment>
<sequence length="542" mass="62621">MDQYCKEKVVTTDFCKAVDFHRSRKRDSCYIYAGRALEIVKNQEQQDILHYIQGVSAIKKKLYTKALQNMNSISEDFKFSGLKNHKLGEIHLVLENYDQSIQYYKKWLDQHIGTKDEVFLKTAYHNLGVSYLHKKEFDTTEKYFSKELALIKEKDTFFVIVTKMELANAYYSQYRDEEAIALFKESYRLATLFHDIELKQNTAKNMAVVEKNRKRYQESVAYYIEYGKWKDSIWNRDKIWELTEKDKQLAIAQKEQEIQLQDEKIKRQKTQRNGLIIGSSLLLLFIGILGYFYKLLIGKKKLITEQKEQLDIANTTKDYLFSVVSHDLRSPVNALKRQHEKLLDHIAEKDLLGIKKTTDTAITLTESTSHLLNNVLHWSLEQSEQLFFEPETYPLKPILEHVISDYEYLATTKDIILNTTLDASILATVDKESLKIVLRNILDNAIKYTKNKGKITITSGNHATDKCYIEIKDTGAGIPPEILAKINSLHDITTDKIDRSKGVGLGLLLCHTLIKKNNGQILFDSEPGKGTTIKIVLPKGID</sequence>
<organism evidence="7 8">
    <name type="scientific">Aquimarina atlantica</name>
    <dbReference type="NCBI Taxonomy" id="1317122"/>
    <lineage>
        <taxon>Bacteria</taxon>
        <taxon>Pseudomonadati</taxon>
        <taxon>Bacteroidota</taxon>
        <taxon>Flavobacteriia</taxon>
        <taxon>Flavobacteriales</taxon>
        <taxon>Flavobacteriaceae</taxon>
        <taxon>Aquimarina</taxon>
    </lineage>
</organism>
<dbReference type="eggNOG" id="COG2205">
    <property type="taxonomic scope" value="Bacteria"/>
</dbReference>
<dbReference type="InterPro" id="IPR019734">
    <property type="entry name" value="TPR_rpt"/>
</dbReference>
<dbReference type="InterPro" id="IPR003661">
    <property type="entry name" value="HisK_dim/P_dom"/>
</dbReference>
<accession>A0A023BX73</accession>
<feature type="repeat" description="TPR" evidence="4">
    <location>
        <begin position="121"/>
        <end position="154"/>
    </location>
</feature>
<dbReference type="InterPro" id="IPR036890">
    <property type="entry name" value="HATPase_C_sf"/>
</dbReference>
<evidence type="ECO:0000256" key="4">
    <source>
        <dbReference type="PROSITE-ProRule" id="PRU00339"/>
    </source>
</evidence>
<dbReference type="eggNOG" id="COG0457">
    <property type="taxonomic scope" value="Bacteria"/>
</dbReference>
<evidence type="ECO:0000256" key="1">
    <source>
        <dbReference type="ARBA" id="ARBA00000085"/>
    </source>
</evidence>
<dbReference type="InterPro" id="IPR005467">
    <property type="entry name" value="His_kinase_dom"/>
</dbReference>
<gene>
    <name evidence="7" type="ORF">ATO12_13040</name>
</gene>
<dbReference type="Pfam" id="PF13374">
    <property type="entry name" value="TPR_10"/>
    <property type="match status" value="1"/>
</dbReference>
<dbReference type="Gene3D" id="3.30.565.10">
    <property type="entry name" value="Histidine kinase-like ATPase, C-terminal domain"/>
    <property type="match status" value="1"/>
</dbReference>
<dbReference type="PROSITE" id="PS50109">
    <property type="entry name" value="HIS_KIN"/>
    <property type="match status" value="1"/>
</dbReference>
<dbReference type="EC" id="2.7.13.3" evidence="2"/>
<dbReference type="Pfam" id="PF02518">
    <property type="entry name" value="HATPase_c"/>
    <property type="match status" value="1"/>
</dbReference>
<dbReference type="InterPro" id="IPR036097">
    <property type="entry name" value="HisK_dim/P_sf"/>
</dbReference>
<evidence type="ECO:0000313" key="8">
    <source>
        <dbReference type="Proteomes" id="UP000023541"/>
    </source>
</evidence>
<keyword evidence="4" id="KW-0802">TPR repeat</keyword>
<evidence type="ECO:0000256" key="3">
    <source>
        <dbReference type="ARBA" id="ARBA00022553"/>
    </source>
</evidence>
<dbReference type="Gene3D" id="1.25.40.10">
    <property type="entry name" value="Tetratricopeptide repeat domain"/>
    <property type="match status" value="1"/>
</dbReference>
<dbReference type="InterPro" id="IPR011990">
    <property type="entry name" value="TPR-like_helical_dom_sf"/>
</dbReference>
<evidence type="ECO:0000256" key="5">
    <source>
        <dbReference type="SAM" id="Phobius"/>
    </source>
</evidence>
<keyword evidence="5" id="KW-1133">Transmembrane helix</keyword>
<evidence type="ECO:0000256" key="2">
    <source>
        <dbReference type="ARBA" id="ARBA00012438"/>
    </source>
</evidence>
<dbReference type="SUPFAM" id="SSF55874">
    <property type="entry name" value="ATPase domain of HSP90 chaperone/DNA topoisomerase II/histidine kinase"/>
    <property type="match status" value="1"/>
</dbReference>
<dbReference type="InterPro" id="IPR004358">
    <property type="entry name" value="Sig_transdc_His_kin-like_C"/>
</dbReference>
<dbReference type="SUPFAM" id="SSF47384">
    <property type="entry name" value="Homodimeric domain of signal transducing histidine kinase"/>
    <property type="match status" value="1"/>
</dbReference>
<dbReference type="SMART" id="SM00387">
    <property type="entry name" value="HATPase_c"/>
    <property type="match status" value="1"/>
</dbReference>
<dbReference type="Proteomes" id="UP000023541">
    <property type="component" value="Unassembled WGS sequence"/>
</dbReference>
<dbReference type="SUPFAM" id="SSF48452">
    <property type="entry name" value="TPR-like"/>
    <property type="match status" value="1"/>
</dbReference>
<dbReference type="STRING" id="1317122.ATO12_13040"/>
<dbReference type="Gene3D" id="1.10.287.130">
    <property type="match status" value="1"/>
</dbReference>
<evidence type="ECO:0000313" key="7">
    <source>
        <dbReference type="EMBL" id="EZH74687.1"/>
    </source>
</evidence>
<keyword evidence="8" id="KW-1185">Reference proteome</keyword>
<keyword evidence="3" id="KW-0597">Phosphoprotein</keyword>
<dbReference type="AlphaFoldDB" id="A0A023BX73"/>
<keyword evidence="5" id="KW-0472">Membrane</keyword>